<name>A0A1R4GJY9_9MICC</name>
<protein>
    <recommendedName>
        <fullName evidence="1">Adenylyl/Guanylyl and SMODS C-terminal sensor domain-containing protein</fullName>
    </recommendedName>
</protein>
<dbReference type="RefSeq" id="WP_086999534.1">
    <property type="nucleotide sequence ID" value="NZ_FUHW01000038.1"/>
</dbReference>
<accession>A0A1R4GJY9</accession>
<dbReference type="InterPro" id="IPR040511">
    <property type="entry name" value="AGS_C"/>
</dbReference>
<proteinExistence type="predicted"/>
<gene>
    <name evidence="2" type="ORF">FM101_11055</name>
</gene>
<reference evidence="2 3" key="1">
    <citation type="submission" date="2017-02" db="EMBL/GenBank/DDBJ databases">
        <authorList>
            <person name="Peterson S.W."/>
        </authorList>
    </citation>
    <scope>NUCLEOTIDE SEQUENCE [LARGE SCALE GENOMIC DNA]</scope>
    <source>
        <strain evidence="2 3">B Ar 00.02</strain>
    </source>
</reference>
<feature type="domain" description="Adenylyl/Guanylyl and SMODS C-terminal sensor" evidence="1">
    <location>
        <begin position="92"/>
        <end position="215"/>
    </location>
</feature>
<sequence>MHVIEDLNDYLQSNPTMPSIYDPASTGRDFRERWDQDGCSNFRAQILHYATKMREAYDAETINDSVAAWQDAFGPSFNKPAVEAAQKSLPAEQFIDTMLRIPIRLENRVTLFGRVRRAGVVRAYDLPRREDRVQKDRTIDFELRDLDVTGPYEVYWKVKNHGSEAVQAGQPRGDVIVGGDTRYESTAFVGSHYVEMYIVQNNVCVAKDRQPVIIQPR</sequence>
<evidence type="ECO:0000259" key="1">
    <source>
        <dbReference type="Pfam" id="PF18134"/>
    </source>
</evidence>
<dbReference type="AlphaFoldDB" id="A0A1R4GJY9"/>
<organism evidence="2 3">
    <name type="scientific">Arthrobacter rhombi</name>
    <dbReference type="NCBI Taxonomy" id="71253"/>
    <lineage>
        <taxon>Bacteria</taxon>
        <taxon>Bacillati</taxon>
        <taxon>Actinomycetota</taxon>
        <taxon>Actinomycetes</taxon>
        <taxon>Micrococcales</taxon>
        <taxon>Micrococcaceae</taxon>
        <taxon>Arthrobacter</taxon>
    </lineage>
</organism>
<evidence type="ECO:0000313" key="2">
    <source>
        <dbReference type="EMBL" id="SJM68479.1"/>
    </source>
</evidence>
<dbReference type="Pfam" id="PF18134">
    <property type="entry name" value="AGS_C"/>
    <property type="match status" value="1"/>
</dbReference>
<dbReference type="Proteomes" id="UP000195913">
    <property type="component" value="Unassembled WGS sequence"/>
</dbReference>
<evidence type="ECO:0000313" key="3">
    <source>
        <dbReference type="Proteomes" id="UP000195913"/>
    </source>
</evidence>
<dbReference type="EMBL" id="FUHW01000038">
    <property type="protein sequence ID" value="SJM68479.1"/>
    <property type="molecule type" value="Genomic_DNA"/>
</dbReference>
<keyword evidence="3" id="KW-1185">Reference proteome</keyword>